<protein>
    <submittedName>
        <fullName evidence="2">RNA ligase DRB0094 family</fullName>
        <ecNumber evidence="2">6.5.1.3</ecNumber>
    </submittedName>
</protein>
<name>D3E2W5_METRM</name>
<gene>
    <name evidence="2" type="ordered locus">mru_1025</name>
</gene>
<evidence type="ECO:0000313" key="3">
    <source>
        <dbReference type="Proteomes" id="UP000008680"/>
    </source>
</evidence>
<dbReference type="Pfam" id="PF09414">
    <property type="entry name" value="RNA_ligase"/>
    <property type="match status" value="1"/>
</dbReference>
<evidence type="ECO:0000259" key="1">
    <source>
        <dbReference type="Pfam" id="PF09414"/>
    </source>
</evidence>
<dbReference type="EC" id="6.5.1.3" evidence="2"/>
<keyword evidence="2" id="KW-0436">Ligase</keyword>
<dbReference type="EMBL" id="CP001719">
    <property type="protein sequence ID" value="ADC46876.1"/>
    <property type="molecule type" value="Genomic_DNA"/>
</dbReference>
<proteinExistence type="predicted"/>
<dbReference type="Pfam" id="PF21189">
    <property type="entry name" value="PHA02142"/>
    <property type="match status" value="1"/>
</dbReference>
<dbReference type="RefSeq" id="WP_012955826.1">
    <property type="nucleotide sequence ID" value="NC_013790.1"/>
</dbReference>
<dbReference type="Gene3D" id="3.30.470.30">
    <property type="entry name" value="DNA ligase/mRNA capping enzyme"/>
    <property type="match status" value="1"/>
</dbReference>
<reference evidence="2 3" key="1">
    <citation type="journal article" date="2010" name="PLoS ONE">
        <title>The genome sequence of the rumen methanogen Methanobrevibacter ruminantium reveals new possibilities for controlling ruminant methane emissions.</title>
        <authorList>
            <person name="Leahy S.C."/>
            <person name="Kelly W.J."/>
            <person name="Altermann E."/>
            <person name="Ronimus R.S."/>
            <person name="Yeoman C.J."/>
            <person name="Pacheco D.M."/>
            <person name="Li D."/>
            <person name="Kong Z."/>
            <person name="McTavish S."/>
            <person name="Sang C."/>
            <person name="Lambie S.C."/>
            <person name="Janssen P.H."/>
            <person name="Dey D."/>
            <person name="Attwood G.T."/>
        </authorList>
    </citation>
    <scope>NUCLEOTIDE SEQUENCE [LARGE SCALE GENOMIC DNA]</scope>
    <source>
        <strain evidence="3">ATCC 35063 / DSM 1093 / JCM 13430 / OCM 146 / M1</strain>
    </source>
</reference>
<dbReference type="GeneID" id="8770677"/>
<organism evidence="2 3">
    <name type="scientific">Methanobrevibacter ruminantium (strain ATCC 35063 / DSM 1093 / JCM 13430 / OCM 146 / M1)</name>
    <name type="common">Methanobacterium ruminantium</name>
    <dbReference type="NCBI Taxonomy" id="634498"/>
    <lineage>
        <taxon>Archaea</taxon>
        <taxon>Methanobacteriati</taxon>
        <taxon>Methanobacteriota</taxon>
        <taxon>Methanomada group</taxon>
        <taxon>Methanobacteria</taxon>
        <taxon>Methanobacteriales</taxon>
        <taxon>Methanobacteriaceae</taxon>
        <taxon>Methanobrevibacter</taxon>
    </lineage>
</organism>
<dbReference type="Proteomes" id="UP000008680">
    <property type="component" value="Chromosome"/>
</dbReference>
<dbReference type="PATRIC" id="fig|634498.28.peg.1023"/>
<dbReference type="GO" id="GO:0003972">
    <property type="term" value="F:RNA ligase (ATP) activity"/>
    <property type="evidence" value="ECO:0007669"/>
    <property type="project" value="UniProtKB-EC"/>
</dbReference>
<keyword evidence="3" id="KW-1185">Reference proteome</keyword>
<dbReference type="HOGENOM" id="CLU_061838_0_0_2"/>
<accession>D3E2W5</accession>
<dbReference type="KEGG" id="mru:mru_1025"/>
<dbReference type="OrthoDB" id="374348at2157"/>
<dbReference type="InterPro" id="IPR021122">
    <property type="entry name" value="RNA_ligase_dom_REL/Rnl2"/>
</dbReference>
<sequence>MIINGKRSLAHVEKVAWIKPIEGADNIGLIGVLGWTCIAKIGEFKEGDHCVYIEIDSKVPEKEWSEFLRAKKFKIKTMRLGKFKVISQGLALPLDKFDVEIPKKVGTDVTELLEITYSNPKDIKRKSDGPNKYEEMARRRKALFRKPWAKWLMKREWGKRLMFFIFGNEKDGSKSFPKKFEYVHKTDQERCENMPDVLKDKTPFIRTQKCEGSSGTFILELTNSRLGKREYEFYVCSRNLRVFEDENTDFWDVAVKYDIENKLKDYLEKHKDCSYVAWQGEVCGPSIQNNPHKLSENHLFCFHMIDSEKGMFDIREAKELWDEYEIESVPIDEEEYILPDDFEEFKLTADGFYDPEVCEGQKKCRREGFVYYKTTDPNFSFKNVSRKYLLKIGE</sequence>
<dbReference type="SUPFAM" id="SSF56091">
    <property type="entry name" value="DNA ligase/mRNA capping enzyme, catalytic domain"/>
    <property type="match status" value="1"/>
</dbReference>
<dbReference type="STRING" id="634498.mru_1025"/>
<feature type="domain" description="RNA ligase" evidence="1">
    <location>
        <begin position="203"/>
        <end position="382"/>
    </location>
</feature>
<dbReference type="AlphaFoldDB" id="D3E2W5"/>
<evidence type="ECO:0000313" key="2">
    <source>
        <dbReference type="EMBL" id="ADC46876.1"/>
    </source>
</evidence>